<proteinExistence type="inferred from homology"/>
<reference evidence="2" key="1">
    <citation type="submission" date="2022-11" db="EMBL/GenBank/DDBJ databases">
        <title>Centuries of genome instability and evolution in soft-shell clam transmissible cancer (bioRxiv).</title>
        <authorList>
            <person name="Hart S.F.M."/>
            <person name="Yonemitsu M.A."/>
            <person name="Giersch R.M."/>
            <person name="Beal B.F."/>
            <person name="Arriagada G."/>
            <person name="Davis B.W."/>
            <person name="Ostrander E.A."/>
            <person name="Goff S.P."/>
            <person name="Metzger M.J."/>
        </authorList>
    </citation>
    <scope>NUCLEOTIDE SEQUENCE</scope>
    <source>
        <strain evidence="2">MELC-2E11</strain>
        <tissue evidence="2">Siphon/mantle</tissue>
    </source>
</reference>
<dbReference type="EMBL" id="CP111023">
    <property type="protein sequence ID" value="WAR21879.1"/>
    <property type="molecule type" value="Genomic_DNA"/>
</dbReference>
<evidence type="ECO:0000313" key="2">
    <source>
        <dbReference type="EMBL" id="WAR21879.1"/>
    </source>
</evidence>
<feature type="non-terminal residue" evidence="2">
    <location>
        <position position="1"/>
    </location>
</feature>
<protein>
    <submittedName>
        <fullName evidence="2">Uncharacterized protein</fullName>
    </submittedName>
</protein>
<dbReference type="Proteomes" id="UP001164746">
    <property type="component" value="Chromosome 12"/>
</dbReference>
<dbReference type="PANTHER" id="PTHR31516">
    <property type="entry name" value="STABILIZER OF AXONEMAL MICROTUBULES 2"/>
    <property type="match status" value="1"/>
</dbReference>
<sequence>KTTTGTRPDSKFNDISTVQADYTSPKGFERPKACYPPQSDHFSETTAKFDGATTFSSAYKKWPVNPYQLPIWAKKPTYKKPDGTMINKSLYMHDFRDPVVIGQQHPVKPQHNSQNIIIVNEADQLIRQSTYNQDFRVWQDVSPRESYRIIEVYQPPKEKMVCETNHRSHFTG</sequence>
<evidence type="ECO:0000313" key="3">
    <source>
        <dbReference type="Proteomes" id="UP001164746"/>
    </source>
</evidence>
<evidence type="ECO:0000256" key="1">
    <source>
        <dbReference type="ARBA" id="ARBA00008738"/>
    </source>
</evidence>
<dbReference type="InterPro" id="IPR033336">
    <property type="entry name" value="SAXO1/2"/>
</dbReference>
<organism evidence="2 3">
    <name type="scientific">Mya arenaria</name>
    <name type="common">Soft-shell clam</name>
    <dbReference type="NCBI Taxonomy" id="6604"/>
    <lineage>
        <taxon>Eukaryota</taxon>
        <taxon>Metazoa</taxon>
        <taxon>Spiralia</taxon>
        <taxon>Lophotrochozoa</taxon>
        <taxon>Mollusca</taxon>
        <taxon>Bivalvia</taxon>
        <taxon>Autobranchia</taxon>
        <taxon>Heteroconchia</taxon>
        <taxon>Euheterodonta</taxon>
        <taxon>Imparidentia</taxon>
        <taxon>Neoheterodontei</taxon>
        <taxon>Myida</taxon>
        <taxon>Myoidea</taxon>
        <taxon>Myidae</taxon>
        <taxon>Mya</taxon>
    </lineage>
</organism>
<comment type="similarity">
    <text evidence="1">Belongs to the FAM154 family.</text>
</comment>
<keyword evidence="3" id="KW-1185">Reference proteome</keyword>
<gene>
    <name evidence="2" type="ORF">MAR_015853</name>
</gene>
<dbReference type="PANTHER" id="PTHR31516:SF17">
    <property type="entry name" value="STABILIZER OF AXONEMAL MICROTUBULES 2"/>
    <property type="match status" value="1"/>
</dbReference>
<name>A0ABY7FL23_MYAAR</name>
<accession>A0ABY7FL23</accession>